<dbReference type="InterPro" id="IPR003350">
    <property type="entry name" value="CUT_dom"/>
</dbReference>
<keyword evidence="4 8" id="KW-0238">DNA-binding</keyword>
<evidence type="ECO:0000313" key="13">
    <source>
        <dbReference type="EMBL" id="CAH3156614.1"/>
    </source>
</evidence>
<dbReference type="Pfam" id="PF00046">
    <property type="entry name" value="Homeodomain"/>
    <property type="match status" value="1"/>
</dbReference>
<dbReference type="SUPFAM" id="SSF47413">
    <property type="entry name" value="lambda repressor-like DNA-binding domains"/>
    <property type="match status" value="1"/>
</dbReference>
<organism evidence="13 14">
    <name type="scientific">Porites evermanni</name>
    <dbReference type="NCBI Taxonomy" id="104178"/>
    <lineage>
        <taxon>Eukaryota</taxon>
        <taxon>Metazoa</taxon>
        <taxon>Cnidaria</taxon>
        <taxon>Anthozoa</taxon>
        <taxon>Hexacorallia</taxon>
        <taxon>Scleractinia</taxon>
        <taxon>Fungiina</taxon>
        <taxon>Poritidae</taxon>
        <taxon>Porites</taxon>
    </lineage>
</organism>
<dbReference type="Proteomes" id="UP001159427">
    <property type="component" value="Unassembled WGS sequence"/>
</dbReference>
<dbReference type="PROSITE" id="PS51042">
    <property type="entry name" value="CUT"/>
    <property type="match status" value="1"/>
</dbReference>
<evidence type="ECO:0000256" key="4">
    <source>
        <dbReference type="ARBA" id="ARBA00023125"/>
    </source>
</evidence>
<feature type="domain" description="Homeobox" evidence="11">
    <location>
        <begin position="105"/>
        <end position="166"/>
    </location>
</feature>
<evidence type="ECO:0000259" key="11">
    <source>
        <dbReference type="PROSITE" id="PS50071"/>
    </source>
</evidence>
<comment type="caution">
    <text evidence="13">The sequence shown here is derived from an EMBL/GenBank/DDBJ whole genome shotgun (WGS) entry which is preliminary data.</text>
</comment>
<feature type="non-terminal residue" evidence="13">
    <location>
        <position position="1"/>
    </location>
</feature>
<sequence>TSSTEATASPKEIAKQITSLLSDKGIPQRLFAEKVLKRSQGLFSDYLSKAPAEIPKTHSRAIWVKLKEFLERQEQQQELMEMKRSKNCLLLLLIKIQRCKGPTWKKHVNPRKRFSDVQIATLDSEFVTSKGKPSKAVMETTAKALKLDGRQVADWYNNHRRKEKQGAYKPGEFSQPSGEGEES</sequence>
<evidence type="ECO:0000256" key="8">
    <source>
        <dbReference type="PROSITE-ProRule" id="PRU00108"/>
    </source>
</evidence>
<protein>
    <recommendedName>
        <fullName evidence="15">Homeobox domain-containing protein</fullName>
    </recommendedName>
</protein>
<feature type="DNA-binding region" description="Homeobox" evidence="8">
    <location>
        <begin position="107"/>
        <end position="167"/>
    </location>
</feature>
<gene>
    <name evidence="13" type="ORF">PEVE_00002229</name>
</gene>
<evidence type="ECO:0000259" key="12">
    <source>
        <dbReference type="PROSITE" id="PS51042"/>
    </source>
</evidence>
<dbReference type="SUPFAM" id="SSF46689">
    <property type="entry name" value="Homeodomain-like"/>
    <property type="match status" value="1"/>
</dbReference>
<keyword evidence="3" id="KW-0805">Transcription regulation</keyword>
<evidence type="ECO:0000256" key="6">
    <source>
        <dbReference type="ARBA" id="ARBA00023163"/>
    </source>
</evidence>
<dbReference type="SMART" id="SM01109">
    <property type="entry name" value="CUT"/>
    <property type="match status" value="1"/>
</dbReference>
<comment type="similarity">
    <text evidence="2">Belongs to the CUT homeobox family.</text>
</comment>
<evidence type="ECO:0008006" key="15">
    <source>
        <dbReference type="Google" id="ProtNLM"/>
    </source>
</evidence>
<dbReference type="SMART" id="SM00389">
    <property type="entry name" value="HOX"/>
    <property type="match status" value="1"/>
</dbReference>
<evidence type="ECO:0000256" key="9">
    <source>
        <dbReference type="RuleBase" id="RU000682"/>
    </source>
</evidence>
<dbReference type="InterPro" id="IPR001356">
    <property type="entry name" value="HD"/>
</dbReference>
<evidence type="ECO:0000256" key="10">
    <source>
        <dbReference type="SAM" id="MobiDB-lite"/>
    </source>
</evidence>
<dbReference type="Gene3D" id="1.10.260.40">
    <property type="entry name" value="lambda repressor-like DNA-binding domains"/>
    <property type="match status" value="1"/>
</dbReference>
<dbReference type="PANTHER" id="PTHR14057:SF47">
    <property type="entry name" value="HOMEOBOX PROTEIN ONECUT"/>
    <property type="match status" value="1"/>
</dbReference>
<reference evidence="13 14" key="1">
    <citation type="submission" date="2022-05" db="EMBL/GenBank/DDBJ databases">
        <authorList>
            <consortium name="Genoscope - CEA"/>
            <person name="William W."/>
        </authorList>
    </citation>
    <scope>NUCLEOTIDE SEQUENCE [LARGE SCALE GENOMIC DNA]</scope>
</reference>
<feature type="region of interest" description="Disordered" evidence="10">
    <location>
        <begin position="156"/>
        <end position="183"/>
    </location>
</feature>
<name>A0ABN8Q4L2_9CNID</name>
<evidence type="ECO:0000256" key="1">
    <source>
        <dbReference type="ARBA" id="ARBA00004123"/>
    </source>
</evidence>
<keyword evidence="7 8" id="KW-0539">Nucleus</keyword>
<keyword evidence="14" id="KW-1185">Reference proteome</keyword>
<comment type="subcellular location">
    <subcellularLocation>
        <location evidence="1 8 9">Nucleus</location>
    </subcellularLocation>
</comment>
<dbReference type="EMBL" id="CALNXI010001127">
    <property type="protein sequence ID" value="CAH3156614.1"/>
    <property type="molecule type" value="Genomic_DNA"/>
</dbReference>
<dbReference type="PANTHER" id="PTHR14057">
    <property type="entry name" value="TRANSCRIPTION FACTOR ONECUT"/>
    <property type="match status" value="1"/>
</dbReference>
<dbReference type="InterPro" id="IPR051649">
    <property type="entry name" value="CUT_Homeobox"/>
</dbReference>
<evidence type="ECO:0000256" key="2">
    <source>
        <dbReference type="ARBA" id="ARBA00008190"/>
    </source>
</evidence>
<dbReference type="Gene3D" id="1.10.10.60">
    <property type="entry name" value="Homeodomain-like"/>
    <property type="match status" value="1"/>
</dbReference>
<evidence type="ECO:0000256" key="7">
    <source>
        <dbReference type="ARBA" id="ARBA00023242"/>
    </source>
</evidence>
<keyword evidence="5 8" id="KW-0371">Homeobox</keyword>
<dbReference type="CDD" id="cd00086">
    <property type="entry name" value="homeodomain"/>
    <property type="match status" value="1"/>
</dbReference>
<dbReference type="Pfam" id="PF02376">
    <property type="entry name" value="CUT"/>
    <property type="match status" value="1"/>
</dbReference>
<evidence type="ECO:0000256" key="3">
    <source>
        <dbReference type="ARBA" id="ARBA00023015"/>
    </source>
</evidence>
<dbReference type="InterPro" id="IPR009057">
    <property type="entry name" value="Homeodomain-like_sf"/>
</dbReference>
<keyword evidence="6" id="KW-0804">Transcription</keyword>
<accession>A0ABN8Q4L2</accession>
<dbReference type="InterPro" id="IPR010982">
    <property type="entry name" value="Lambda_DNA-bd_dom_sf"/>
</dbReference>
<evidence type="ECO:0000313" key="14">
    <source>
        <dbReference type="Proteomes" id="UP001159427"/>
    </source>
</evidence>
<evidence type="ECO:0000256" key="5">
    <source>
        <dbReference type="ARBA" id="ARBA00023155"/>
    </source>
</evidence>
<feature type="domain" description="CUT" evidence="12">
    <location>
        <begin position="1"/>
        <end position="85"/>
    </location>
</feature>
<dbReference type="PROSITE" id="PS50071">
    <property type="entry name" value="HOMEOBOX_2"/>
    <property type="match status" value="1"/>
</dbReference>
<proteinExistence type="inferred from homology"/>